<dbReference type="PROSITE" id="PS51832">
    <property type="entry name" value="HD_GYP"/>
    <property type="match status" value="1"/>
</dbReference>
<dbReference type="InterPro" id="IPR003607">
    <property type="entry name" value="HD/PDEase_dom"/>
</dbReference>
<sequence length="366" mass="41887">MDIVTLDIIGAVLNSLKYTNIEKYKILKRRVVLVKKLVDLINDESSFTVTIAAMLKDIGDMRNSDINHKSNYASAELIRIMPEIIPLQYEIADIILDSNEKIDGTGFYQKTDISIESQIVAIIDEYISTNKVPEVGYESIVIKGLQQIVEKDYVKIMLDNNDYIDNFFTYTLKKNNVYKIKLDNVEEEQFLSVIASIIDSGHQYTGGHTKRVATYSYVLGKEMGYDKEKLSEIRYAAYLHDIGKLVVDVGILDKPDKLTNYEFEKIKDHALYSYKILQDSPQLKNISYGALHHERLDGKGYPFGLLAKDIPTETRIITFADILDALTSNRPYRKPLTFKKALEIMEKTMVGKSIDPDIFEIAKYLF</sequence>
<dbReference type="PANTHER" id="PTHR43155">
    <property type="entry name" value="CYCLIC DI-GMP PHOSPHODIESTERASE PA4108-RELATED"/>
    <property type="match status" value="1"/>
</dbReference>
<dbReference type="EMBL" id="SOBG01000010">
    <property type="protein sequence ID" value="TDT67449.1"/>
    <property type="molecule type" value="Genomic_DNA"/>
</dbReference>
<evidence type="ECO:0000259" key="1">
    <source>
        <dbReference type="PROSITE" id="PS51832"/>
    </source>
</evidence>
<proteinExistence type="predicted"/>
<name>A0AA46DX59_9FUSO</name>
<protein>
    <submittedName>
        <fullName evidence="2">HD-GYP domain-containing protein (C-di-GMP phosphodiesterase class II)</fullName>
    </submittedName>
</protein>
<dbReference type="InterPro" id="IPR037522">
    <property type="entry name" value="HD_GYP_dom"/>
</dbReference>
<dbReference type="RefSeq" id="WP_134113860.1">
    <property type="nucleotide sequence ID" value="NZ_SOBG01000010.1"/>
</dbReference>
<dbReference type="CDD" id="cd00077">
    <property type="entry name" value="HDc"/>
    <property type="match status" value="1"/>
</dbReference>
<dbReference type="Proteomes" id="UP000294678">
    <property type="component" value="Unassembled WGS sequence"/>
</dbReference>
<reference evidence="2 3" key="1">
    <citation type="submission" date="2019-03" db="EMBL/GenBank/DDBJ databases">
        <title>Genomic Encyclopedia of Type Strains, Phase IV (KMG-IV): sequencing the most valuable type-strain genomes for metagenomic binning, comparative biology and taxonomic classification.</title>
        <authorList>
            <person name="Goeker M."/>
        </authorList>
    </citation>
    <scope>NUCLEOTIDE SEQUENCE [LARGE SCALE GENOMIC DNA]</scope>
    <source>
        <strain evidence="2 3">DSM 100055</strain>
    </source>
</reference>
<dbReference type="Gene3D" id="1.10.3210.10">
    <property type="entry name" value="Hypothetical protein af1432"/>
    <property type="match status" value="2"/>
</dbReference>
<keyword evidence="3" id="KW-1185">Reference proteome</keyword>
<comment type="caution">
    <text evidence="2">The sequence shown here is derived from an EMBL/GenBank/DDBJ whole genome shotgun (WGS) entry which is preliminary data.</text>
</comment>
<evidence type="ECO:0000313" key="3">
    <source>
        <dbReference type="Proteomes" id="UP000294678"/>
    </source>
</evidence>
<feature type="domain" description="HD-GYP" evidence="1">
    <location>
        <begin position="183"/>
        <end position="366"/>
    </location>
</feature>
<gene>
    <name evidence="2" type="ORF">EV215_2007</name>
</gene>
<dbReference type="SMART" id="SM00471">
    <property type="entry name" value="HDc"/>
    <property type="match status" value="1"/>
</dbReference>
<dbReference type="SUPFAM" id="SSF109604">
    <property type="entry name" value="HD-domain/PDEase-like"/>
    <property type="match status" value="2"/>
</dbReference>
<dbReference type="Pfam" id="PF13487">
    <property type="entry name" value="HD_5"/>
    <property type="match status" value="1"/>
</dbReference>
<accession>A0AA46DX59</accession>
<organism evidence="2 3">
    <name type="scientific">Hypnocyclicus thermotrophus</name>
    <dbReference type="NCBI Taxonomy" id="1627895"/>
    <lineage>
        <taxon>Bacteria</taxon>
        <taxon>Fusobacteriati</taxon>
        <taxon>Fusobacteriota</taxon>
        <taxon>Fusobacteriia</taxon>
        <taxon>Fusobacteriales</taxon>
        <taxon>Fusobacteriaceae</taxon>
        <taxon>Hypnocyclicus</taxon>
    </lineage>
</organism>
<dbReference type="AlphaFoldDB" id="A0AA46DX59"/>
<evidence type="ECO:0000313" key="2">
    <source>
        <dbReference type="EMBL" id="TDT67449.1"/>
    </source>
</evidence>